<name>A0ABN7V7Z0_GIGMA</name>
<protein>
    <submittedName>
        <fullName evidence="1">9835_t:CDS:1</fullName>
    </submittedName>
</protein>
<accession>A0ABN7V7Z0</accession>
<gene>
    <name evidence="1" type="ORF">GMARGA_LOCUS15487</name>
</gene>
<dbReference type="Proteomes" id="UP000789901">
    <property type="component" value="Unassembled WGS sequence"/>
</dbReference>
<keyword evidence="2" id="KW-1185">Reference proteome</keyword>
<feature type="non-terminal residue" evidence="1">
    <location>
        <position position="1"/>
    </location>
</feature>
<comment type="caution">
    <text evidence="1">The sequence shown here is derived from an EMBL/GenBank/DDBJ whole genome shotgun (WGS) entry which is preliminary data.</text>
</comment>
<proteinExistence type="predicted"/>
<sequence>WHFNSFGSLLSLKNLITKNQLDTVDQWIKKRLKDCNFEKKDLVDIINYEKNNGENHYIL</sequence>
<evidence type="ECO:0000313" key="2">
    <source>
        <dbReference type="Proteomes" id="UP000789901"/>
    </source>
</evidence>
<evidence type="ECO:0000313" key="1">
    <source>
        <dbReference type="EMBL" id="CAG8742019.1"/>
    </source>
</evidence>
<reference evidence="1 2" key="1">
    <citation type="submission" date="2021-06" db="EMBL/GenBank/DDBJ databases">
        <authorList>
            <person name="Kallberg Y."/>
            <person name="Tangrot J."/>
            <person name="Rosling A."/>
        </authorList>
    </citation>
    <scope>NUCLEOTIDE SEQUENCE [LARGE SCALE GENOMIC DNA]</scope>
    <source>
        <strain evidence="1 2">120-4 pot B 10/14</strain>
    </source>
</reference>
<organism evidence="1 2">
    <name type="scientific">Gigaspora margarita</name>
    <dbReference type="NCBI Taxonomy" id="4874"/>
    <lineage>
        <taxon>Eukaryota</taxon>
        <taxon>Fungi</taxon>
        <taxon>Fungi incertae sedis</taxon>
        <taxon>Mucoromycota</taxon>
        <taxon>Glomeromycotina</taxon>
        <taxon>Glomeromycetes</taxon>
        <taxon>Diversisporales</taxon>
        <taxon>Gigasporaceae</taxon>
        <taxon>Gigaspora</taxon>
    </lineage>
</organism>
<dbReference type="EMBL" id="CAJVQB010010683">
    <property type="protein sequence ID" value="CAG8742019.1"/>
    <property type="molecule type" value="Genomic_DNA"/>
</dbReference>